<protein>
    <submittedName>
        <fullName evidence="1">Uncharacterized protein</fullName>
    </submittedName>
</protein>
<proteinExistence type="predicted"/>
<dbReference type="Gene3D" id="3.10.450.530">
    <property type="entry name" value="Ribonuclease toxin, BrnT, of type II toxin-antitoxin system"/>
    <property type="match status" value="1"/>
</dbReference>
<accession>A0A368VGM1</accession>
<dbReference type="RefSeq" id="WP_114454162.1">
    <property type="nucleotide sequence ID" value="NZ_QPJC01000011.1"/>
</dbReference>
<keyword evidence="2" id="KW-1185">Reference proteome</keyword>
<evidence type="ECO:0000313" key="2">
    <source>
        <dbReference type="Proteomes" id="UP000253495"/>
    </source>
</evidence>
<gene>
    <name evidence="1" type="ORF">DFQ14_111117</name>
</gene>
<name>A0A368VGM1_9ACTN</name>
<sequence>MFGEIKESAWSIEHLARHGVSLDEVREAVLERPVYQHSGRNNTVNVYGRTFAGRYLFVVLADQGNGLAFVVTARTMQAKERRLFHRKAR</sequence>
<evidence type="ECO:0000313" key="1">
    <source>
        <dbReference type="EMBL" id="RCW40468.1"/>
    </source>
</evidence>
<dbReference type="EMBL" id="QPJC01000011">
    <property type="protein sequence ID" value="RCW40468.1"/>
    <property type="molecule type" value="Genomic_DNA"/>
</dbReference>
<organism evidence="1 2">
    <name type="scientific">Halopolyspora algeriensis</name>
    <dbReference type="NCBI Taxonomy" id="1500506"/>
    <lineage>
        <taxon>Bacteria</taxon>
        <taxon>Bacillati</taxon>
        <taxon>Actinomycetota</taxon>
        <taxon>Actinomycetes</taxon>
        <taxon>Actinomycetes incertae sedis</taxon>
        <taxon>Halopolyspora</taxon>
    </lineage>
</organism>
<dbReference type="Proteomes" id="UP000253495">
    <property type="component" value="Unassembled WGS sequence"/>
</dbReference>
<dbReference type="InterPro" id="IPR038573">
    <property type="entry name" value="BrnT_sf"/>
</dbReference>
<reference evidence="1 2" key="1">
    <citation type="submission" date="2018-07" db="EMBL/GenBank/DDBJ databases">
        <title>Genomic Encyclopedia of Type Strains, Phase III (KMG-III): the genomes of soil and plant-associated and newly described type strains.</title>
        <authorList>
            <person name="Whitman W."/>
        </authorList>
    </citation>
    <scope>NUCLEOTIDE SEQUENCE [LARGE SCALE GENOMIC DNA]</scope>
    <source>
        <strain evidence="1 2">CECT 8575</strain>
    </source>
</reference>
<comment type="caution">
    <text evidence="1">The sequence shown here is derived from an EMBL/GenBank/DDBJ whole genome shotgun (WGS) entry which is preliminary data.</text>
</comment>
<dbReference type="AlphaFoldDB" id="A0A368VGM1"/>
<dbReference type="OrthoDB" id="1808578at2"/>